<dbReference type="EMBL" id="ASPP01006716">
    <property type="protein sequence ID" value="ETO28348.1"/>
    <property type="molecule type" value="Genomic_DNA"/>
</dbReference>
<dbReference type="PROSITE" id="PS50105">
    <property type="entry name" value="SAM_DOMAIN"/>
    <property type="match status" value="1"/>
</dbReference>
<keyword evidence="1" id="KW-0175">Coiled coil</keyword>
<dbReference type="Proteomes" id="UP000023152">
    <property type="component" value="Unassembled WGS sequence"/>
</dbReference>
<name>X6NR05_RETFI</name>
<dbReference type="AlphaFoldDB" id="X6NR05"/>
<evidence type="ECO:0000313" key="4">
    <source>
        <dbReference type="EMBL" id="ETO28348.1"/>
    </source>
</evidence>
<dbReference type="SMART" id="SM00454">
    <property type="entry name" value="SAM"/>
    <property type="match status" value="1"/>
</dbReference>
<comment type="caution">
    <text evidence="4">The sequence shown here is derived from an EMBL/GenBank/DDBJ whole genome shotgun (WGS) entry which is preliminary data.</text>
</comment>
<dbReference type="SUPFAM" id="SSF47769">
    <property type="entry name" value="SAM/Pointed domain"/>
    <property type="match status" value="1"/>
</dbReference>
<feature type="coiled-coil region" evidence="1">
    <location>
        <begin position="150"/>
        <end position="211"/>
    </location>
</feature>
<sequence>MTSSAYTNNGRSASPNLYNTLSNGSNKSQSPLPQNKSQYETGGTMTNGWGSSNEEMSDAMKMVDSMQSRTTESSKVLSEMEERILKDSSFGRHENADKWSTLEVCHWLNSIYLNKYANNFSSLSIDGSILLNDLDENMLTTELGIKKIHLKKCLREISKLKEAVQSVQDTQNMFIDLIEKRGTEMNKNGRIEELERQVASLEQINSKLKGNLQILSQWTKQNQTSSQAAQDSNSQNSSKVDDALQNPSQANENDS</sequence>
<evidence type="ECO:0000313" key="5">
    <source>
        <dbReference type="Proteomes" id="UP000023152"/>
    </source>
</evidence>
<evidence type="ECO:0000256" key="1">
    <source>
        <dbReference type="SAM" id="Coils"/>
    </source>
</evidence>
<feature type="domain" description="SAM" evidence="3">
    <location>
        <begin position="99"/>
        <end position="145"/>
    </location>
</feature>
<dbReference type="Gene3D" id="1.10.150.50">
    <property type="entry name" value="Transcription Factor, Ets-1"/>
    <property type="match status" value="1"/>
</dbReference>
<reference evidence="4 5" key="1">
    <citation type="journal article" date="2013" name="Curr. Biol.">
        <title>The Genome of the Foraminiferan Reticulomyxa filosa.</title>
        <authorList>
            <person name="Glockner G."/>
            <person name="Hulsmann N."/>
            <person name="Schleicher M."/>
            <person name="Noegel A.A."/>
            <person name="Eichinger L."/>
            <person name="Gallinger C."/>
            <person name="Pawlowski J."/>
            <person name="Sierra R."/>
            <person name="Euteneuer U."/>
            <person name="Pillet L."/>
            <person name="Moustafa A."/>
            <person name="Platzer M."/>
            <person name="Groth M."/>
            <person name="Szafranski K."/>
            <person name="Schliwa M."/>
        </authorList>
    </citation>
    <scope>NUCLEOTIDE SEQUENCE [LARGE SCALE GENOMIC DNA]</scope>
</reference>
<organism evidence="4 5">
    <name type="scientific">Reticulomyxa filosa</name>
    <dbReference type="NCBI Taxonomy" id="46433"/>
    <lineage>
        <taxon>Eukaryota</taxon>
        <taxon>Sar</taxon>
        <taxon>Rhizaria</taxon>
        <taxon>Retaria</taxon>
        <taxon>Foraminifera</taxon>
        <taxon>Monothalamids</taxon>
        <taxon>Reticulomyxidae</taxon>
        <taxon>Reticulomyxa</taxon>
    </lineage>
</organism>
<accession>X6NR05</accession>
<gene>
    <name evidence="4" type="ORF">RFI_08781</name>
</gene>
<keyword evidence="5" id="KW-1185">Reference proteome</keyword>
<feature type="compositionally biased region" description="Polar residues" evidence="2">
    <location>
        <begin position="245"/>
        <end position="255"/>
    </location>
</feature>
<evidence type="ECO:0000259" key="3">
    <source>
        <dbReference type="PROSITE" id="PS50105"/>
    </source>
</evidence>
<dbReference type="InterPro" id="IPR001660">
    <property type="entry name" value="SAM"/>
</dbReference>
<dbReference type="InterPro" id="IPR013761">
    <property type="entry name" value="SAM/pointed_sf"/>
</dbReference>
<dbReference type="OrthoDB" id="196165at2759"/>
<feature type="region of interest" description="Disordered" evidence="2">
    <location>
        <begin position="1"/>
        <end position="53"/>
    </location>
</feature>
<proteinExistence type="predicted"/>
<evidence type="ECO:0000256" key="2">
    <source>
        <dbReference type="SAM" id="MobiDB-lite"/>
    </source>
</evidence>
<protein>
    <submittedName>
        <fullName evidence="4">Neurabin-1-like protein</fullName>
    </submittedName>
</protein>
<feature type="region of interest" description="Disordered" evidence="2">
    <location>
        <begin position="220"/>
        <end position="255"/>
    </location>
</feature>
<feature type="compositionally biased region" description="Low complexity" evidence="2">
    <location>
        <begin position="221"/>
        <end position="238"/>
    </location>
</feature>
<dbReference type="Pfam" id="PF07647">
    <property type="entry name" value="SAM_2"/>
    <property type="match status" value="1"/>
</dbReference>